<reference evidence="3 4" key="1">
    <citation type="submission" date="2016-09" db="EMBL/GenBank/DDBJ databases">
        <title>Bacillus aquimaris SAMM genome sequence reveals colonization and biosurfactant production capacities.</title>
        <authorList>
            <person name="Waghmode S.R."/>
            <person name="Suryavanshi M.V."/>
        </authorList>
    </citation>
    <scope>NUCLEOTIDE SEQUENCE [LARGE SCALE GENOMIC DNA]</scope>
    <source>
        <strain evidence="3 4">SAMM</strain>
    </source>
</reference>
<evidence type="ECO:0000313" key="3">
    <source>
        <dbReference type="EMBL" id="OIU73179.1"/>
    </source>
</evidence>
<feature type="coiled-coil region" evidence="1">
    <location>
        <begin position="139"/>
        <end position="229"/>
    </location>
</feature>
<feature type="compositionally biased region" description="Basic and acidic residues" evidence="2">
    <location>
        <begin position="63"/>
        <end position="85"/>
    </location>
</feature>
<evidence type="ECO:0000313" key="4">
    <source>
        <dbReference type="Proteomes" id="UP000182062"/>
    </source>
</evidence>
<evidence type="ECO:0000256" key="1">
    <source>
        <dbReference type="SAM" id="Coils"/>
    </source>
</evidence>
<name>A0A1J6WYD9_9BACI</name>
<feature type="region of interest" description="Disordered" evidence="2">
    <location>
        <begin position="1"/>
        <end position="85"/>
    </location>
</feature>
<dbReference type="AlphaFoldDB" id="A0A1J6WYD9"/>
<keyword evidence="1" id="KW-0175">Coiled coil</keyword>
<gene>
    <name evidence="3" type="ORF">BHE18_14980</name>
</gene>
<sequence>MEKNSKRGMVKLKFNSHQQDLKEKMEMKKQEKVKRTSKLFKQLKEMQDSRPKHSAEADSISGSKKENKEPQSKNLRSELKKLQKKYEEQKRLNHKLRKEIGTTNEKATFLKRDNWELKQKLGRIENSFAARENELITAFEEEKVKRELGEKVIEQLEAEKRRKQKNGNRKVDLAHQVKQLKESNQQYRHKLQNYDLLKEQEYGDMRKDIEKLSKELDQYKLMEERTVKNPMFLMKFMKTNVTKEHLPDLLKLVESFITLDNIRYFYRGRHNVFYIFMRRVGLLSFQIRKHTQEMESMHPGRKERLGHLVDKGDQWVFVDSDSNEYLLKYPLASDMLTMNERPVKAILEEGEAILTEHFNWVSSIRAEEGQPTKGRNAVKQRKYANFGNYNVLIIGSRFLSDYKHRLEMHGCNAVVHNPYEESYEMIAGKLSRADVILVCERHVPHNIWGHVDRSEQNVGVLKNDSKDLIATYAYMVLERCGLL</sequence>
<protein>
    <submittedName>
        <fullName evidence="3">Uncharacterized protein</fullName>
    </submittedName>
</protein>
<feature type="compositionally biased region" description="Basic and acidic residues" evidence="2">
    <location>
        <begin position="19"/>
        <end position="34"/>
    </location>
</feature>
<evidence type="ECO:0000256" key="2">
    <source>
        <dbReference type="SAM" id="MobiDB-lite"/>
    </source>
</evidence>
<keyword evidence="4" id="KW-1185">Reference proteome</keyword>
<feature type="compositionally biased region" description="Basic residues" evidence="2">
    <location>
        <begin position="1"/>
        <end position="10"/>
    </location>
</feature>
<dbReference type="EMBL" id="MINN01000022">
    <property type="protein sequence ID" value="OIU73179.1"/>
    <property type="molecule type" value="Genomic_DNA"/>
</dbReference>
<feature type="compositionally biased region" description="Basic and acidic residues" evidence="2">
    <location>
        <begin position="42"/>
        <end position="56"/>
    </location>
</feature>
<organism evidence="3 4">
    <name type="scientific">Rossellomorea aquimaris</name>
    <dbReference type="NCBI Taxonomy" id="189382"/>
    <lineage>
        <taxon>Bacteria</taxon>
        <taxon>Bacillati</taxon>
        <taxon>Bacillota</taxon>
        <taxon>Bacilli</taxon>
        <taxon>Bacillales</taxon>
        <taxon>Bacillaceae</taxon>
        <taxon>Rossellomorea</taxon>
    </lineage>
</organism>
<accession>A0A1J6WYD9</accession>
<proteinExistence type="predicted"/>
<dbReference type="Proteomes" id="UP000182062">
    <property type="component" value="Unassembled WGS sequence"/>
</dbReference>
<comment type="caution">
    <text evidence="3">The sequence shown here is derived from an EMBL/GenBank/DDBJ whole genome shotgun (WGS) entry which is preliminary data.</text>
</comment>